<comment type="subcellular location">
    <subcellularLocation>
        <location evidence="1">Cytoplasm</location>
        <location evidence="1">Cytoskeleton</location>
        <location evidence="1">Cilium axoneme</location>
    </subcellularLocation>
</comment>
<feature type="domain" description="F-box/LRR-repeat protein 15-like leucin rich repeat" evidence="2">
    <location>
        <begin position="248"/>
        <end position="342"/>
    </location>
</feature>
<evidence type="ECO:0000259" key="2">
    <source>
        <dbReference type="Pfam" id="PF25372"/>
    </source>
</evidence>
<evidence type="ECO:0000313" key="3">
    <source>
        <dbReference type="EMBL" id="CAD7696075.1"/>
    </source>
</evidence>
<name>A0A8S1IM00_9CHLO</name>
<dbReference type="Pfam" id="PF13516">
    <property type="entry name" value="LRR_6"/>
    <property type="match status" value="2"/>
</dbReference>
<keyword evidence="4" id="KW-1185">Reference proteome</keyword>
<dbReference type="InterPro" id="IPR032675">
    <property type="entry name" value="LRR_dom_sf"/>
</dbReference>
<reference evidence="3" key="1">
    <citation type="submission" date="2020-12" db="EMBL/GenBank/DDBJ databases">
        <authorList>
            <person name="Iha C."/>
        </authorList>
    </citation>
    <scope>NUCLEOTIDE SEQUENCE</scope>
</reference>
<comment type="caution">
    <text evidence="3">The sequence shown here is derived from an EMBL/GenBank/DDBJ whole genome shotgun (WGS) entry which is preliminary data.</text>
</comment>
<dbReference type="SUPFAM" id="SSF52058">
    <property type="entry name" value="L domain-like"/>
    <property type="match status" value="1"/>
</dbReference>
<dbReference type="GO" id="GO:0019005">
    <property type="term" value="C:SCF ubiquitin ligase complex"/>
    <property type="evidence" value="ECO:0007669"/>
    <property type="project" value="TreeGrafter"/>
</dbReference>
<dbReference type="Gene3D" id="3.80.10.10">
    <property type="entry name" value="Ribonuclease Inhibitor"/>
    <property type="match status" value="4"/>
</dbReference>
<dbReference type="Pfam" id="PF25372">
    <property type="entry name" value="DUF7885"/>
    <property type="match status" value="2"/>
</dbReference>
<evidence type="ECO:0000256" key="1">
    <source>
        <dbReference type="ARBA" id="ARBA00004430"/>
    </source>
</evidence>
<dbReference type="OrthoDB" id="120976at2759"/>
<feature type="domain" description="F-box/LRR-repeat protein 15-like leucin rich repeat" evidence="2">
    <location>
        <begin position="147"/>
        <end position="224"/>
    </location>
</feature>
<organism evidence="3 4">
    <name type="scientific">Ostreobium quekettii</name>
    <dbReference type="NCBI Taxonomy" id="121088"/>
    <lineage>
        <taxon>Eukaryota</taxon>
        <taxon>Viridiplantae</taxon>
        <taxon>Chlorophyta</taxon>
        <taxon>core chlorophytes</taxon>
        <taxon>Ulvophyceae</taxon>
        <taxon>TCBD clade</taxon>
        <taxon>Bryopsidales</taxon>
        <taxon>Ostreobineae</taxon>
        <taxon>Ostreobiaceae</taxon>
        <taxon>Ostreobium</taxon>
    </lineage>
</organism>
<dbReference type="PANTHER" id="PTHR13318">
    <property type="entry name" value="PARTNER OF PAIRED, ISOFORM B-RELATED"/>
    <property type="match status" value="1"/>
</dbReference>
<accession>A0A8S1IM00</accession>
<evidence type="ECO:0000313" key="4">
    <source>
        <dbReference type="Proteomes" id="UP000708148"/>
    </source>
</evidence>
<dbReference type="InterPro" id="IPR057207">
    <property type="entry name" value="FBXL15_LRR"/>
</dbReference>
<dbReference type="InterPro" id="IPR006553">
    <property type="entry name" value="Leu-rich_rpt_Cys-con_subtyp"/>
</dbReference>
<dbReference type="InterPro" id="IPR001611">
    <property type="entry name" value="Leu-rich_rpt"/>
</dbReference>
<dbReference type="SMART" id="SM00367">
    <property type="entry name" value="LRR_CC"/>
    <property type="match status" value="7"/>
</dbReference>
<sequence length="509" mass="54782">MGWSGKCAANMEDSVPAAFQEHLGKSVIKGRSITVATGGGSGGGWDCLTANLLDGVRVACSPEQRGQLALLRVARLVNRHWHRWANDVTTFLAPRDAPVGALMASLKGSFSNTCCLDLSGCQVDDAWLATLLPCLPALTELSLNGRCVSDSSLTRLQACTELQRLDLSNCRQISDQGLTQLLRIPSLRHLALAVCPLITDAGVETLTGLIGLESLDLACRGRVTTTSTFGEPRCPSRVSTAGFECLSSLTNLTQLNLRDCFRITDAVVGALSTLTNLRHIDLSFCSRIRDESLGWLGRLTALEHVDLEGSFGVSDAGVQQLSSLTNLRYLCLSDCNGVVDCGGTVRGRGITNEGFGWLGTFASLRHLKVRRCESVTDEGVARLSGLVNLTHLDLSNSHNSKAVKEGGLAALCELKALRTLRLCNCVPRVSNRCAQRFGRLSNLTSLSLVGSQMSDEGFESLFGLTNLTLLDLSGCQGFRRQCLRHMHGGTFVERFPGQLWTGRGELNGL</sequence>
<dbReference type="GO" id="GO:0005930">
    <property type="term" value="C:axoneme"/>
    <property type="evidence" value="ECO:0007669"/>
    <property type="project" value="UniProtKB-SubCell"/>
</dbReference>
<proteinExistence type="predicted"/>
<dbReference type="EMBL" id="CAJHUC010000428">
    <property type="protein sequence ID" value="CAD7696075.1"/>
    <property type="molecule type" value="Genomic_DNA"/>
</dbReference>
<gene>
    <name evidence="3" type="ORF">OSTQU699_LOCUS1436</name>
</gene>
<dbReference type="GO" id="GO:0031146">
    <property type="term" value="P:SCF-dependent proteasomal ubiquitin-dependent protein catabolic process"/>
    <property type="evidence" value="ECO:0007669"/>
    <property type="project" value="TreeGrafter"/>
</dbReference>
<dbReference type="AlphaFoldDB" id="A0A8S1IM00"/>
<dbReference type="SUPFAM" id="SSF52047">
    <property type="entry name" value="RNI-like"/>
    <property type="match status" value="1"/>
</dbReference>
<dbReference type="Proteomes" id="UP000708148">
    <property type="component" value="Unassembled WGS sequence"/>
</dbReference>
<protein>
    <recommendedName>
        <fullName evidence="2">F-box/LRR-repeat protein 15-like leucin rich repeat domain-containing protein</fullName>
    </recommendedName>
</protein>